<dbReference type="GO" id="GO:0004825">
    <property type="term" value="F:methionine-tRNA ligase activity"/>
    <property type="evidence" value="ECO:0007669"/>
    <property type="project" value="UniProtKB-EC"/>
</dbReference>
<feature type="domain" description="TRNA-binding" evidence="16">
    <location>
        <begin position="10"/>
        <end position="110"/>
    </location>
</feature>
<comment type="catalytic activity">
    <reaction evidence="15">
        <text>tRNA(Met) + L-methionine + ATP = L-methionyl-tRNA(Met) + AMP + diphosphate</text>
        <dbReference type="Rhea" id="RHEA:13481"/>
        <dbReference type="Rhea" id="RHEA-COMP:9667"/>
        <dbReference type="Rhea" id="RHEA-COMP:9698"/>
        <dbReference type="ChEBI" id="CHEBI:30616"/>
        <dbReference type="ChEBI" id="CHEBI:33019"/>
        <dbReference type="ChEBI" id="CHEBI:57844"/>
        <dbReference type="ChEBI" id="CHEBI:78442"/>
        <dbReference type="ChEBI" id="CHEBI:78530"/>
        <dbReference type="ChEBI" id="CHEBI:456215"/>
        <dbReference type="EC" id="6.1.1.10"/>
    </reaction>
</comment>
<comment type="subunit">
    <text evidence="3">Homodimer.</text>
</comment>
<dbReference type="GO" id="GO:0006431">
    <property type="term" value="P:methionyl-tRNA aminoacylation"/>
    <property type="evidence" value="ECO:0007669"/>
    <property type="project" value="InterPro"/>
</dbReference>
<keyword evidence="11" id="KW-0694">RNA-binding</keyword>
<dbReference type="Gene3D" id="2.40.50.140">
    <property type="entry name" value="Nucleic acid-binding proteins"/>
    <property type="match status" value="1"/>
</dbReference>
<evidence type="ECO:0000256" key="15">
    <source>
        <dbReference type="ARBA" id="ARBA00047364"/>
    </source>
</evidence>
<keyword evidence="12" id="KW-0648">Protein biosynthesis</keyword>
<dbReference type="EMBL" id="JADFAQ010000018">
    <property type="protein sequence ID" value="MBE5728015.1"/>
    <property type="molecule type" value="Genomic_DNA"/>
</dbReference>
<evidence type="ECO:0000256" key="10">
    <source>
        <dbReference type="ARBA" id="ARBA00022840"/>
    </source>
</evidence>
<dbReference type="PANTHER" id="PTHR11586:SF37">
    <property type="entry name" value="TRNA-BINDING DOMAIN-CONTAINING PROTEIN"/>
    <property type="match status" value="1"/>
</dbReference>
<dbReference type="EC" id="6.1.1.10" evidence="4"/>
<evidence type="ECO:0000256" key="4">
    <source>
        <dbReference type="ARBA" id="ARBA00012838"/>
    </source>
</evidence>
<dbReference type="Pfam" id="PF01588">
    <property type="entry name" value="tRNA_bind"/>
    <property type="match status" value="1"/>
</dbReference>
<evidence type="ECO:0000256" key="2">
    <source>
        <dbReference type="ARBA" id="ARBA00004496"/>
    </source>
</evidence>
<sequence length="110" mass="12275">MEEDKISIDEFRRIKLRVGKVISAEEVENSSKLLKLVISFKDEQRQVVAGIKNHYKPEELVGKKLIVVFNLKPAKLMGLVSDGMILAASDGEKLSVLTVDKDIDEGSYIS</sequence>
<dbReference type="PANTHER" id="PTHR11586">
    <property type="entry name" value="TRNA-AMINOACYLATION COFACTOR ARC1 FAMILY MEMBER"/>
    <property type="match status" value="1"/>
</dbReference>
<keyword evidence="9" id="KW-0547">Nucleotide-binding</keyword>
<dbReference type="FunFam" id="2.40.50.140:FF:000042">
    <property type="entry name" value="Methionine--tRNA ligase"/>
    <property type="match status" value="1"/>
</dbReference>
<evidence type="ECO:0000256" key="13">
    <source>
        <dbReference type="ARBA" id="ARBA00023146"/>
    </source>
</evidence>
<dbReference type="PROSITE" id="PS50886">
    <property type="entry name" value="TRBD"/>
    <property type="match status" value="1"/>
</dbReference>
<keyword evidence="6" id="KW-0963">Cytoplasm</keyword>
<evidence type="ECO:0000313" key="18">
    <source>
        <dbReference type="Proteomes" id="UP000763484"/>
    </source>
</evidence>
<keyword evidence="13" id="KW-0030">Aminoacyl-tRNA synthetase</keyword>
<dbReference type="SUPFAM" id="SSF50249">
    <property type="entry name" value="Nucleic acid-binding proteins"/>
    <property type="match status" value="1"/>
</dbReference>
<evidence type="ECO:0000256" key="7">
    <source>
        <dbReference type="ARBA" id="ARBA00022555"/>
    </source>
</evidence>
<evidence type="ECO:0000256" key="12">
    <source>
        <dbReference type="ARBA" id="ARBA00022917"/>
    </source>
</evidence>
<dbReference type="AlphaFoldDB" id="A0A8T3UZ53"/>
<proteinExistence type="predicted"/>
<evidence type="ECO:0000256" key="14">
    <source>
        <dbReference type="ARBA" id="ARBA00030904"/>
    </source>
</evidence>
<dbReference type="InterPro" id="IPR002547">
    <property type="entry name" value="tRNA-bd_dom"/>
</dbReference>
<evidence type="ECO:0000256" key="9">
    <source>
        <dbReference type="ARBA" id="ARBA00022741"/>
    </source>
</evidence>
<comment type="function">
    <text evidence="1">Is required not only for elongation of protein synthesis but also for the initiation of all mRNA translation through initiator tRNA(fMet) aminoacylation.</text>
</comment>
<dbReference type="InterPro" id="IPR051270">
    <property type="entry name" value="Tyrosine-tRNA_ligase_regulator"/>
</dbReference>
<gene>
    <name evidence="17" type="primary">metG</name>
    <name evidence="17" type="ORF">IHE50_01185</name>
</gene>
<organism evidence="17 18">
    <name type="scientific">Candidatus Acidifodinimicrobium mancum</name>
    <dbReference type="NCBI Taxonomy" id="2898728"/>
    <lineage>
        <taxon>Archaea</taxon>
        <taxon>Candidatus Parvarchaeota</taxon>
        <taxon>Candidatus Acidifodinimicrobiaceae</taxon>
        <taxon>Candidatus Acidifodinimicrobium</taxon>
    </lineage>
</organism>
<comment type="caution">
    <text evidence="17">The sequence shown here is derived from an EMBL/GenBank/DDBJ whole genome shotgun (WGS) entry which is preliminary data.</text>
</comment>
<dbReference type="Proteomes" id="UP000763484">
    <property type="component" value="Unassembled WGS sequence"/>
</dbReference>
<dbReference type="InterPro" id="IPR004495">
    <property type="entry name" value="Met-tRNA-synth_bsu_C"/>
</dbReference>
<keyword evidence="7" id="KW-0820">tRNA-binding</keyword>
<name>A0A8T3UZ53_9ARCH</name>
<evidence type="ECO:0000256" key="3">
    <source>
        <dbReference type="ARBA" id="ARBA00011738"/>
    </source>
</evidence>
<evidence type="ECO:0000256" key="11">
    <source>
        <dbReference type="ARBA" id="ARBA00022884"/>
    </source>
</evidence>
<dbReference type="NCBIfam" id="TIGR00399">
    <property type="entry name" value="metG_C_term"/>
    <property type="match status" value="1"/>
</dbReference>
<reference evidence="17 18" key="1">
    <citation type="submission" date="2020-09" db="EMBL/GenBank/DDBJ databases">
        <title>Genomic characterization of a novel Parvarchaeota family in acid mine drainage sediments.</title>
        <authorList>
            <person name="Luo Z.-H."/>
        </authorList>
    </citation>
    <scope>NUCLEOTIDE SEQUENCE [LARGE SCALE GENOMIC DNA]</scope>
    <source>
        <strain evidence="17">TL1-5_bins.178</strain>
    </source>
</reference>
<dbReference type="InterPro" id="IPR012340">
    <property type="entry name" value="NA-bd_OB-fold"/>
</dbReference>
<dbReference type="GO" id="GO:0005737">
    <property type="term" value="C:cytoplasm"/>
    <property type="evidence" value="ECO:0007669"/>
    <property type="project" value="UniProtKB-SubCell"/>
</dbReference>
<accession>A0A8T3UZ53</accession>
<dbReference type="GO" id="GO:0000049">
    <property type="term" value="F:tRNA binding"/>
    <property type="evidence" value="ECO:0007669"/>
    <property type="project" value="UniProtKB-KW"/>
</dbReference>
<evidence type="ECO:0000259" key="16">
    <source>
        <dbReference type="PROSITE" id="PS50886"/>
    </source>
</evidence>
<evidence type="ECO:0000313" key="17">
    <source>
        <dbReference type="EMBL" id="MBE5728015.1"/>
    </source>
</evidence>
<evidence type="ECO:0000256" key="6">
    <source>
        <dbReference type="ARBA" id="ARBA00022490"/>
    </source>
</evidence>
<dbReference type="CDD" id="cd02800">
    <property type="entry name" value="tRNA_bind_EcMetRS_like"/>
    <property type="match status" value="1"/>
</dbReference>
<keyword evidence="8 17" id="KW-0436">Ligase</keyword>
<evidence type="ECO:0000256" key="8">
    <source>
        <dbReference type="ARBA" id="ARBA00022598"/>
    </source>
</evidence>
<dbReference type="GO" id="GO:0005524">
    <property type="term" value="F:ATP binding"/>
    <property type="evidence" value="ECO:0007669"/>
    <property type="project" value="UniProtKB-KW"/>
</dbReference>
<evidence type="ECO:0000256" key="5">
    <source>
        <dbReference type="ARBA" id="ARBA00018753"/>
    </source>
</evidence>
<evidence type="ECO:0000256" key="1">
    <source>
        <dbReference type="ARBA" id="ARBA00003314"/>
    </source>
</evidence>
<comment type="subcellular location">
    <subcellularLocation>
        <location evidence="2">Cytoplasm</location>
    </subcellularLocation>
</comment>
<protein>
    <recommendedName>
        <fullName evidence="5">Methionine--tRNA ligase</fullName>
        <ecNumber evidence="4">6.1.1.10</ecNumber>
    </recommendedName>
    <alternativeName>
        <fullName evidence="14">Methionyl-tRNA synthetase</fullName>
    </alternativeName>
</protein>
<keyword evidence="10" id="KW-0067">ATP-binding</keyword>